<feature type="compositionally biased region" description="Low complexity" evidence="1">
    <location>
        <begin position="322"/>
        <end position="339"/>
    </location>
</feature>
<feature type="region of interest" description="Disordered" evidence="1">
    <location>
        <begin position="320"/>
        <end position="339"/>
    </location>
</feature>
<evidence type="ECO:0000313" key="2">
    <source>
        <dbReference type="EMBL" id="CDW91662.1"/>
    </source>
</evidence>
<gene>
    <name evidence="2" type="primary">Contig3607.g3846</name>
    <name evidence="2" type="ORF">STYLEM_20821</name>
</gene>
<protein>
    <submittedName>
        <fullName evidence="2">Uncharacterized protein</fullName>
    </submittedName>
</protein>
<proteinExistence type="predicted"/>
<feature type="compositionally biased region" description="Low complexity" evidence="1">
    <location>
        <begin position="430"/>
        <end position="440"/>
    </location>
</feature>
<accession>A0A078BES3</accession>
<dbReference type="AlphaFoldDB" id="A0A078BES3"/>
<dbReference type="EMBL" id="CCKQ01019640">
    <property type="protein sequence ID" value="CDW91662.1"/>
    <property type="molecule type" value="Genomic_DNA"/>
</dbReference>
<keyword evidence="3" id="KW-1185">Reference proteome</keyword>
<dbReference type="Proteomes" id="UP000039865">
    <property type="component" value="Unassembled WGS sequence"/>
</dbReference>
<organism evidence="2 3">
    <name type="scientific">Stylonychia lemnae</name>
    <name type="common">Ciliate</name>
    <dbReference type="NCBI Taxonomy" id="5949"/>
    <lineage>
        <taxon>Eukaryota</taxon>
        <taxon>Sar</taxon>
        <taxon>Alveolata</taxon>
        <taxon>Ciliophora</taxon>
        <taxon>Intramacronucleata</taxon>
        <taxon>Spirotrichea</taxon>
        <taxon>Stichotrichia</taxon>
        <taxon>Sporadotrichida</taxon>
        <taxon>Oxytrichidae</taxon>
        <taxon>Stylonychinae</taxon>
        <taxon>Stylonychia</taxon>
    </lineage>
</organism>
<feature type="compositionally biased region" description="Low complexity" evidence="1">
    <location>
        <begin position="64"/>
        <end position="76"/>
    </location>
</feature>
<dbReference type="InParanoid" id="A0A078BES3"/>
<feature type="region of interest" description="Disordered" evidence="1">
    <location>
        <begin position="430"/>
        <end position="511"/>
    </location>
</feature>
<feature type="compositionally biased region" description="Polar residues" evidence="1">
    <location>
        <begin position="492"/>
        <end position="511"/>
    </location>
</feature>
<evidence type="ECO:0000256" key="1">
    <source>
        <dbReference type="SAM" id="MobiDB-lite"/>
    </source>
</evidence>
<feature type="compositionally biased region" description="Low complexity" evidence="1">
    <location>
        <begin position="458"/>
        <end position="476"/>
    </location>
</feature>
<evidence type="ECO:0000313" key="3">
    <source>
        <dbReference type="Proteomes" id="UP000039865"/>
    </source>
</evidence>
<sequence>MKNSSQQSPTTNTSLNNQLMAQLNPGSLTNLAKTRIIDPTMADKILSQSQILRTRRTNNQQDDNLSQSSNLSKISNSKFLQDHMEIEDMRKSPTENQDSKLNNESLKESQILSFSQKSNIKLSQFHKAQTLNSSNQNNQHQEQQSMHSFQKKVNFSAKNHQSEVNDKQNLNGNNLYVSNPNYEMQQDFFHQKTSSPNDKDYDRYKLLMPLQPQIAISPFNNIQPGQTFSNNNQSQNSSLMYQTNRKQTHFNDEIDYNINCTPDFKNIQEELFQQFWDQNFQQFQQSDTSQLNISKDQASQIFKVISQNLDKFNEIIKQTNHKSQASKSTQQSSQLNSSQITNQIKVESLDNHKRQINNQSQSATQTGMPNYKEACTQTIHSIFDKSSNTQQSRLGIAQSGNTQKNDQSQISILQDESKLVKALDNFHINSQNSTTQNNISEIRRTKRRRDEFEKQLEQSSANKQQQSANQSNRNFNDYIQMHQSTGKKRKLNQTNQSRNNTSYDIQNNQNA</sequence>
<name>A0A078BES3_STYLE</name>
<feature type="region of interest" description="Disordered" evidence="1">
    <location>
        <begin position="55"/>
        <end position="76"/>
    </location>
</feature>
<reference evidence="2 3" key="1">
    <citation type="submission" date="2014-06" db="EMBL/GenBank/DDBJ databases">
        <authorList>
            <person name="Swart Estienne"/>
        </authorList>
    </citation>
    <scope>NUCLEOTIDE SEQUENCE [LARGE SCALE GENOMIC DNA]</scope>
    <source>
        <strain evidence="2 3">130c</strain>
    </source>
</reference>